<name>A0A378MFX4_LISGR</name>
<dbReference type="AlphaFoldDB" id="A0A378MFX4"/>
<feature type="domain" description="N-acetyltransferase" evidence="1">
    <location>
        <begin position="33"/>
        <end position="176"/>
    </location>
</feature>
<dbReference type="Proteomes" id="UP000254879">
    <property type="component" value="Unassembled WGS sequence"/>
</dbReference>
<dbReference type="PROSITE" id="PS51186">
    <property type="entry name" value="GNAT"/>
    <property type="match status" value="1"/>
</dbReference>
<proteinExistence type="predicted"/>
<reference evidence="2 3" key="1">
    <citation type="submission" date="2018-06" db="EMBL/GenBank/DDBJ databases">
        <authorList>
            <consortium name="Pathogen Informatics"/>
            <person name="Doyle S."/>
        </authorList>
    </citation>
    <scope>NUCLEOTIDE SEQUENCE [LARGE SCALE GENOMIC DNA]</scope>
    <source>
        <strain evidence="3">NCTC 10815</strain>
    </source>
</reference>
<dbReference type="RefSeq" id="WP_003757841.1">
    <property type="nucleotide sequence ID" value="NZ_CABKNG010000002.1"/>
</dbReference>
<evidence type="ECO:0000259" key="1">
    <source>
        <dbReference type="PROSITE" id="PS51186"/>
    </source>
</evidence>
<dbReference type="SUPFAM" id="SSF55729">
    <property type="entry name" value="Acyl-CoA N-acyltransferases (Nat)"/>
    <property type="match status" value="1"/>
</dbReference>
<organism evidence="2 3">
    <name type="scientific">Listeria grayi</name>
    <name type="common">Listeria murrayi</name>
    <dbReference type="NCBI Taxonomy" id="1641"/>
    <lineage>
        <taxon>Bacteria</taxon>
        <taxon>Bacillati</taxon>
        <taxon>Bacillota</taxon>
        <taxon>Bacilli</taxon>
        <taxon>Bacillales</taxon>
        <taxon>Listeriaceae</taxon>
        <taxon>Listeria</taxon>
    </lineage>
</organism>
<gene>
    <name evidence="2" type="ORF">NCTC10815_02652</name>
</gene>
<sequence>MTNIRIDIVTAADQEALHLENEAFDVFGRLIVSRINEKWEYDKELFSETTTMTFPDEAYDYEQVSQNGFAVAAYVDEECVGLAVIQKDWFQYMYLMDLKVKQKYRKSGIAKLLIARAKEEAVQLGKRGIYTIGQDNNLAACLFYLHSGFRIGGLNTDVYKHTRQEGKADIYFYLED</sequence>
<accession>A0A378MFX4</accession>
<protein>
    <submittedName>
        <fullName evidence="2">Ribosomal-protein-alanine acetyltransferase</fullName>
    </submittedName>
</protein>
<keyword evidence="2" id="KW-0808">Transferase</keyword>
<dbReference type="Pfam" id="PF00583">
    <property type="entry name" value="Acetyltransf_1"/>
    <property type="match status" value="1"/>
</dbReference>
<dbReference type="InterPro" id="IPR000182">
    <property type="entry name" value="GNAT_dom"/>
</dbReference>
<evidence type="ECO:0000313" key="2">
    <source>
        <dbReference type="EMBL" id="STY45277.1"/>
    </source>
</evidence>
<dbReference type="Gene3D" id="3.40.630.30">
    <property type="match status" value="1"/>
</dbReference>
<dbReference type="InterPro" id="IPR016181">
    <property type="entry name" value="Acyl_CoA_acyltransferase"/>
</dbReference>
<dbReference type="CDD" id="cd04301">
    <property type="entry name" value="NAT_SF"/>
    <property type="match status" value="1"/>
</dbReference>
<evidence type="ECO:0000313" key="3">
    <source>
        <dbReference type="Proteomes" id="UP000254879"/>
    </source>
</evidence>
<dbReference type="GO" id="GO:0016747">
    <property type="term" value="F:acyltransferase activity, transferring groups other than amino-acyl groups"/>
    <property type="evidence" value="ECO:0007669"/>
    <property type="project" value="InterPro"/>
</dbReference>
<dbReference type="EMBL" id="UGPG01000001">
    <property type="protein sequence ID" value="STY45277.1"/>
    <property type="molecule type" value="Genomic_DNA"/>
</dbReference>